<gene>
    <name evidence="2" type="ORF">E9232_000428</name>
</gene>
<dbReference type="EMBL" id="JAVDPW010000001">
    <property type="protein sequence ID" value="MDR6287929.1"/>
    <property type="molecule type" value="Genomic_DNA"/>
</dbReference>
<dbReference type="SUPFAM" id="SSF53850">
    <property type="entry name" value="Periplasmic binding protein-like II"/>
    <property type="match status" value="1"/>
</dbReference>
<evidence type="ECO:0000256" key="1">
    <source>
        <dbReference type="ARBA" id="ARBA00022729"/>
    </source>
</evidence>
<reference evidence="2 3" key="1">
    <citation type="submission" date="2023-07" db="EMBL/GenBank/DDBJ databases">
        <title>Sorghum-associated microbial communities from plants grown in Nebraska, USA.</title>
        <authorList>
            <person name="Schachtman D."/>
        </authorList>
    </citation>
    <scope>NUCLEOTIDE SEQUENCE [LARGE SCALE GENOMIC DNA]</scope>
    <source>
        <strain evidence="2 3">584</strain>
    </source>
</reference>
<comment type="caution">
    <text evidence="2">The sequence shown here is derived from an EMBL/GenBank/DDBJ whole genome shotgun (WGS) entry which is preliminary data.</text>
</comment>
<dbReference type="InterPro" id="IPR006059">
    <property type="entry name" value="SBP"/>
</dbReference>
<dbReference type="RefSeq" id="WP_309791855.1">
    <property type="nucleotide sequence ID" value="NZ_JAVDPW010000001.1"/>
</dbReference>
<evidence type="ECO:0000313" key="3">
    <source>
        <dbReference type="Proteomes" id="UP001262410"/>
    </source>
</evidence>
<evidence type="ECO:0000313" key="2">
    <source>
        <dbReference type="EMBL" id="MDR6287929.1"/>
    </source>
</evidence>
<name>A0ABU1JK33_9PROT</name>
<organism evidence="2 3">
    <name type="scientific">Inquilinus ginsengisoli</name>
    <dbReference type="NCBI Taxonomy" id="363840"/>
    <lineage>
        <taxon>Bacteria</taxon>
        <taxon>Pseudomonadati</taxon>
        <taxon>Pseudomonadota</taxon>
        <taxon>Alphaproteobacteria</taxon>
        <taxon>Rhodospirillales</taxon>
        <taxon>Rhodospirillaceae</taxon>
        <taxon>Inquilinus</taxon>
    </lineage>
</organism>
<dbReference type="Proteomes" id="UP001262410">
    <property type="component" value="Unassembled WGS sequence"/>
</dbReference>
<keyword evidence="1" id="KW-0732">Signal</keyword>
<sequence length="356" mass="38571">MLTRRLVLKAGLQAGVATLAMPAILRAQSISGEIRLMSYADGTFQDNYVKTVIEPFQQAFPGVKVNYAPGGTSAEMLGNIRAQKADPQIDVTIMDVTASNIGNAEGLFDKLSPAEVPSLEELVPEARAAGGEFGPAVTFDHLVLVTDAVNLQPPLASLAELWRPDLKGLLGISAPPNIQGLALTVMVEKMLGGDYRQSIDQAIKKLAELAPSVNTWNPNPDGYSLIQNGIVRVATGWNARSQRKIDETQGKLGALLPPEGSVFQINTINLTAGSKNRATAVAFINHALSHQSQKAFTERVFYAPTNGKAQIDPKVLARTAIAPENRSRMIDVDWTEIVKVRDKWNNRWRREVISAG</sequence>
<dbReference type="PANTHER" id="PTHR30006">
    <property type="entry name" value="THIAMINE-BINDING PERIPLASMIC PROTEIN-RELATED"/>
    <property type="match status" value="1"/>
</dbReference>
<accession>A0ABU1JK33</accession>
<dbReference type="PANTHER" id="PTHR30006:SF2">
    <property type="entry name" value="ABC TRANSPORTER SUBSTRATE-BINDING PROTEIN"/>
    <property type="match status" value="1"/>
</dbReference>
<keyword evidence="3" id="KW-1185">Reference proteome</keyword>
<proteinExistence type="predicted"/>
<dbReference type="Pfam" id="PF13416">
    <property type="entry name" value="SBP_bac_8"/>
    <property type="match status" value="1"/>
</dbReference>
<dbReference type="Gene3D" id="3.40.190.10">
    <property type="entry name" value="Periplasmic binding protein-like II"/>
    <property type="match status" value="2"/>
</dbReference>
<protein>
    <submittedName>
        <fullName evidence="2">Spermidine/putrescine transport system substrate-binding protein</fullName>
    </submittedName>
</protein>